<dbReference type="PANTHER" id="PTHR33747">
    <property type="entry name" value="UPF0225 PROTEIN SCO1677"/>
    <property type="match status" value="1"/>
</dbReference>
<keyword evidence="3" id="KW-1185">Reference proteome</keyword>
<dbReference type="EMBL" id="FNUT01000012">
    <property type="protein sequence ID" value="SEG66631.1"/>
    <property type="molecule type" value="Genomic_DNA"/>
</dbReference>
<evidence type="ECO:0000259" key="1">
    <source>
        <dbReference type="Pfam" id="PF17775"/>
    </source>
</evidence>
<dbReference type="OrthoDB" id="21421at2"/>
<accession>A0A1H6C101</accession>
<dbReference type="InterPro" id="IPR048469">
    <property type="entry name" value="YchJ-like_M"/>
</dbReference>
<protein>
    <submittedName>
        <fullName evidence="2">SEC-C motif-containing protein</fullName>
    </submittedName>
</protein>
<gene>
    <name evidence="2" type="ORF">SAMN05421877_112124</name>
</gene>
<dbReference type="InterPro" id="IPR032710">
    <property type="entry name" value="NTF2-like_dom_sf"/>
</dbReference>
<dbReference type="Gene3D" id="3.10.450.50">
    <property type="match status" value="1"/>
</dbReference>
<dbReference type="Proteomes" id="UP000236731">
    <property type="component" value="Unassembled WGS sequence"/>
</dbReference>
<reference evidence="3" key="1">
    <citation type="submission" date="2016-10" db="EMBL/GenBank/DDBJ databases">
        <authorList>
            <person name="Varghese N."/>
            <person name="Submissions S."/>
        </authorList>
    </citation>
    <scope>NUCLEOTIDE SEQUENCE [LARGE SCALE GENOMIC DNA]</scope>
    <source>
        <strain evidence="3">DSM 22361</strain>
    </source>
</reference>
<dbReference type="PANTHER" id="PTHR33747:SF1">
    <property type="entry name" value="ADENYLATE CYCLASE-ASSOCIATED CAP C-TERMINAL DOMAIN-CONTAINING PROTEIN"/>
    <property type="match status" value="1"/>
</dbReference>
<feature type="domain" description="YchJ-like middle NTF2-like" evidence="1">
    <location>
        <begin position="29"/>
        <end position="122"/>
    </location>
</feature>
<dbReference type="SUPFAM" id="SSF54427">
    <property type="entry name" value="NTF2-like"/>
    <property type="match status" value="1"/>
</dbReference>
<name>A0A1H6C101_9SPHI</name>
<proteinExistence type="predicted"/>
<sequence length="126" mass="14601">MSANCLCGSSLPYVSCCEIVHQDARAALSAEALMRSRYTAFALQLIDFLYDTFHPSTRRFQDKKAIAQWSRENHWQGLEILRATENTVEFKAHYIDQQGNPAVHHEKSRFQKTQGTWYYVDGKELQ</sequence>
<organism evidence="2 3">
    <name type="scientific">Sphingobacterium lactis</name>
    <dbReference type="NCBI Taxonomy" id="797291"/>
    <lineage>
        <taxon>Bacteria</taxon>
        <taxon>Pseudomonadati</taxon>
        <taxon>Bacteroidota</taxon>
        <taxon>Sphingobacteriia</taxon>
        <taxon>Sphingobacteriales</taxon>
        <taxon>Sphingobacteriaceae</taxon>
        <taxon>Sphingobacterium</taxon>
    </lineage>
</organism>
<dbReference type="Pfam" id="PF17775">
    <property type="entry name" value="YchJ_M-like"/>
    <property type="match status" value="1"/>
</dbReference>
<evidence type="ECO:0000313" key="2">
    <source>
        <dbReference type="EMBL" id="SEG66631.1"/>
    </source>
</evidence>
<dbReference type="RefSeq" id="WP_103907528.1">
    <property type="nucleotide sequence ID" value="NZ_CP049246.1"/>
</dbReference>
<dbReference type="AlphaFoldDB" id="A0A1H6C101"/>
<evidence type="ECO:0000313" key="3">
    <source>
        <dbReference type="Proteomes" id="UP000236731"/>
    </source>
</evidence>